<name>A0ACA9MTA6_9GLOM</name>
<evidence type="ECO:0000313" key="1">
    <source>
        <dbReference type="EMBL" id="CAG8605894.1"/>
    </source>
</evidence>
<gene>
    <name evidence="1" type="ORF">ACOLOM_LOCUS6851</name>
</gene>
<comment type="caution">
    <text evidence="1">The sequence shown here is derived from an EMBL/GenBank/DDBJ whole genome shotgun (WGS) entry which is preliminary data.</text>
</comment>
<accession>A0ACA9MTA6</accession>
<organism evidence="1 2">
    <name type="scientific">Acaulospora colombiana</name>
    <dbReference type="NCBI Taxonomy" id="27376"/>
    <lineage>
        <taxon>Eukaryota</taxon>
        <taxon>Fungi</taxon>
        <taxon>Fungi incertae sedis</taxon>
        <taxon>Mucoromycota</taxon>
        <taxon>Glomeromycotina</taxon>
        <taxon>Glomeromycetes</taxon>
        <taxon>Diversisporales</taxon>
        <taxon>Acaulosporaceae</taxon>
        <taxon>Acaulospora</taxon>
    </lineage>
</organism>
<protein>
    <submittedName>
        <fullName evidence="1">15622_t:CDS:1</fullName>
    </submittedName>
</protein>
<reference evidence="1" key="1">
    <citation type="submission" date="2021-06" db="EMBL/GenBank/DDBJ databases">
        <authorList>
            <person name="Kallberg Y."/>
            <person name="Tangrot J."/>
            <person name="Rosling A."/>
        </authorList>
    </citation>
    <scope>NUCLEOTIDE SEQUENCE</scope>
    <source>
        <strain evidence="1">CL356</strain>
    </source>
</reference>
<dbReference type="EMBL" id="CAJVPT010014601">
    <property type="protein sequence ID" value="CAG8605894.1"/>
    <property type="molecule type" value="Genomic_DNA"/>
</dbReference>
<keyword evidence="2" id="KW-1185">Reference proteome</keyword>
<sequence>MSGFELMVERISPTTENLLDATIAWNSQLHVLKTPIGAKDASSSTAVDCMLAIYANMSFSRQNVRVTAVGYGLNPAGLGSARNYWWSSKSTPPNEKTSPEAQDLSKVETSSSPEVAATPAPNAASGTSTGTSSSQLKDVASSSPSEPVSTASGTELLQATDGATGTVATNTAAEAAQSLDSLNANIADLAAVASADYSHLFSLWPPGLFLRVYSWVEHIVPYSSHILCMAIAVSALRVLIVPLQIRAQKAGARFAPYQDEWTSLQEKYQQSILEKDRVRQMELAQRMLEIRKVADLKPFAAIAPAFGAICLGIGSFLGVGRLVIYHREVVEMGGVGPLANPGGLFGTGFLENLADFSPAMLVIMTAITWVSGRRAAMDAPKYNKTMARMPSLMTPIALFFGYIAHFSAAQMIVACTSIGFNIAQSYLLRVPRIRTMVGMNMVPVQDSKTFVHVPLVSAWRETFGDINNWSEKQAIKKLEAERKLSEERAALMRSRGILDKDILKEVVNQRHPPHLRDQIRHSYRYLSWERDGAATDGDKAYTLQSVIFTLHPFIASTHLSNIFSAYHCQPVEELWRVEMERIEFRVLNLTSSRLAVPPKNPYSSRDAQWTRQ</sequence>
<dbReference type="Proteomes" id="UP000789525">
    <property type="component" value="Unassembled WGS sequence"/>
</dbReference>
<proteinExistence type="predicted"/>
<evidence type="ECO:0000313" key="2">
    <source>
        <dbReference type="Proteomes" id="UP000789525"/>
    </source>
</evidence>